<dbReference type="Proteomes" id="UP000008064">
    <property type="component" value="Unassembled WGS sequence"/>
</dbReference>
<accession>F8NTV4</accession>
<dbReference type="KEGG" id="sla:SERLADRAFT_408035"/>
<proteinExistence type="predicted"/>
<evidence type="ECO:0000313" key="1">
    <source>
        <dbReference type="EMBL" id="EGO25774.1"/>
    </source>
</evidence>
<organism>
    <name type="scientific">Serpula lacrymans var. lacrymans (strain S7.9)</name>
    <name type="common">Dry rot fungus</name>
    <dbReference type="NCBI Taxonomy" id="578457"/>
    <lineage>
        <taxon>Eukaryota</taxon>
        <taxon>Fungi</taxon>
        <taxon>Dikarya</taxon>
        <taxon>Basidiomycota</taxon>
        <taxon>Agaricomycotina</taxon>
        <taxon>Agaricomycetes</taxon>
        <taxon>Agaricomycetidae</taxon>
        <taxon>Boletales</taxon>
        <taxon>Coniophorineae</taxon>
        <taxon>Serpulaceae</taxon>
        <taxon>Serpula</taxon>
    </lineage>
</organism>
<name>F8NTV4_SERL9</name>
<dbReference type="OrthoDB" id="3269001at2759"/>
<reference evidence="1" key="1">
    <citation type="submission" date="2011-04" db="EMBL/GenBank/DDBJ databases">
        <title>Evolution of plant cell wall degrading machinery underlies the functional diversity of forest fungi.</title>
        <authorList>
            <consortium name="US DOE Joint Genome Institute (JGI-PGF)"/>
            <person name="Eastwood D.C."/>
            <person name="Floudas D."/>
            <person name="Binder M."/>
            <person name="Majcherczyk A."/>
            <person name="Schneider P."/>
            <person name="Aerts A."/>
            <person name="Asiegbu F.O."/>
            <person name="Baker S.E."/>
            <person name="Barry K."/>
            <person name="Bendiksby M."/>
            <person name="Blumentritt M."/>
            <person name="Coutinho P.M."/>
            <person name="Cullen D."/>
            <person name="Cullen D."/>
            <person name="Gathman A."/>
            <person name="Goodell B."/>
            <person name="Henrissat B."/>
            <person name="Ihrmark K."/>
            <person name="Kauserud H."/>
            <person name="Kohler A."/>
            <person name="LaButti K."/>
            <person name="Lapidus A."/>
            <person name="Lavin J.L."/>
            <person name="Lee Y.-H."/>
            <person name="Lindquist E."/>
            <person name="Lilly W."/>
            <person name="Lucas S."/>
            <person name="Morin E."/>
            <person name="Murat C."/>
            <person name="Oguiza J.A."/>
            <person name="Park J."/>
            <person name="Pisabarro A.G."/>
            <person name="Riley R."/>
            <person name="Rosling A."/>
            <person name="Salamov A."/>
            <person name="Schmidt O."/>
            <person name="Schmutz J."/>
            <person name="Skrede I."/>
            <person name="Stenlid J."/>
            <person name="Wiebenga A."/>
            <person name="Xie X."/>
            <person name="Kues U."/>
            <person name="Hibbett D.S."/>
            <person name="Hoffmeister D."/>
            <person name="Hogberg N."/>
            <person name="Martin F."/>
            <person name="Grigoriev I.V."/>
            <person name="Watkinson S.C."/>
        </authorList>
    </citation>
    <scope>NUCLEOTIDE SEQUENCE</scope>
    <source>
        <strain evidence="1">S7.9</strain>
    </source>
</reference>
<dbReference type="GeneID" id="18812743"/>
<protein>
    <submittedName>
        <fullName evidence="1">Uncharacterized protein</fullName>
    </submittedName>
</protein>
<dbReference type="HOGENOM" id="CLU_444206_0_0_1"/>
<dbReference type="RefSeq" id="XP_007317896.1">
    <property type="nucleotide sequence ID" value="XM_007317834.1"/>
</dbReference>
<sequence>MSQYETHRLAELEWSQHNAQLQFESSVITRTLETRRFSAAEQHWTQERDIYEPEVLGQDHHSIPISSTYQAATENEQTNEEREVEQMLVDTEDSDKPALPTGAQTSVYGTSPAILRSINDLQNIRNDFLFQKSQFPSYRLGYLITLAQVNGVVVDRSITKPVKADYANALIQWWSDVSTRVEIKVPSPYHEPVVDLSKPVSPSNAIMNKGILKEIWFDMANTIIPSWMTRAPRNLGSVNQGYVKADQWRTACTVNCVISLIRLWGHAEASQREKNMLDNYLALVIALHLVECMESFGPVHGWWSFPFERYIGVMQKTNTNNKLRDMELTFFLSFCRGSNLKALIFESSLRDGLRDAVDHFKTLFEKYFGSNFHGTLLNDLQTLSAAEILDEGTYDSSALRPLSKEHESATPQYCTEDDHTTLGAIPISPMVQQRDRITFRGISFTTGKKSIGDSMILYKSDREAEAHAGKIDGIFVHSRAGTCKKITDYFMLVKPFRPLTPLEATFDIYRQYPLLGVRLYHDEFLTESVIIKGSDIVSHFASFLSLDRAWQRKNSDIEGIRPQLAPNDQSIKPKSRPHQSLAYKDCDSLPERGMLLTNKELKWCLGMPFTHNLRQ</sequence>
<dbReference type="EMBL" id="GL945433">
    <property type="protein sequence ID" value="EGO25774.1"/>
    <property type="molecule type" value="Genomic_DNA"/>
</dbReference>
<dbReference type="AlphaFoldDB" id="F8NTV4"/>
<gene>
    <name evidence="1" type="ORF">SERLADRAFT_408035</name>
</gene>